<feature type="transmembrane region" description="Helical" evidence="1">
    <location>
        <begin position="87"/>
        <end position="107"/>
    </location>
</feature>
<keyword evidence="1" id="KW-1133">Transmembrane helix</keyword>
<feature type="transmembrane region" description="Helical" evidence="1">
    <location>
        <begin position="160"/>
        <end position="180"/>
    </location>
</feature>
<keyword evidence="1" id="KW-0812">Transmembrane</keyword>
<gene>
    <name evidence="2" type="ORF">Aco03nite_077940</name>
</gene>
<evidence type="ECO:0000256" key="1">
    <source>
        <dbReference type="SAM" id="Phobius"/>
    </source>
</evidence>
<feature type="transmembrane region" description="Helical" evidence="1">
    <location>
        <begin position="119"/>
        <end position="139"/>
    </location>
</feature>
<reference evidence="2 3" key="1">
    <citation type="submission" date="2021-01" db="EMBL/GenBank/DDBJ databases">
        <title>Whole genome shotgun sequence of Actinoplanes couchii NBRC 106145.</title>
        <authorList>
            <person name="Komaki H."/>
            <person name="Tamura T."/>
        </authorList>
    </citation>
    <scope>NUCLEOTIDE SEQUENCE [LARGE SCALE GENOMIC DNA]</scope>
    <source>
        <strain evidence="2 3">NBRC 106145</strain>
    </source>
</reference>
<keyword evidence="3" id="KW-1185">Reference proteome</keyword>
<evidence type="ECO:0008006" key="4">
    <source>
        <dbReference type="Google" id="ProtNLM"/>
    </source>
</evidence>
<name>A0ABQ3XLP7_9ACTN</name>
<organism evidence="2 3">
    <name type="scientific">Actinoplanes couchii</name>
    <dbReference type="NCBI Taxonomy" id="403638"/>
    <lineage>
        <taxon>Bacteria</taxon>
        <taxon>Bacillati</taxon>
        <taxon>Actinomycetota</taxon>
        <taxon>Actinomycetes</taxon>
        <taxon>Micromonosporales</taxon>
        <taxon>Micromonosporaceae</taxon>
        <taxon>Actinoplanes</taxon>
    </lineage>
</organism>
<dbReference type="EMBL" id="BOMG01000096">
    <property type="protein sequence ID" value="GID59390.1"/>
    <property type="molecule type" value="Genomic_DNA"/>
</dbReference>
<protein>
    <recommendedName>
        <fullName evidence="4">Integral membrane protein</fullName>
    </recommendedName>
</protein>
<accession>A0ABQ3XLP7</accession>
<keyword evidence="1" id="KW-0472">Membrane</keyword>
<comment type="caution">
    <text evidence="2">The sequence shown here is derived from an EMBL/GenBank/DDBJ whole genome shotgun (WGS) entry which is preliminary data.</text>
</comment>
<feature type="transmembrane region" description="Helical" evidence="1">
    <location>
        <begin position="61"/>
        <end position="80"/>
    </location>
</feature>
<proteinExistence type="predicted"/>
<evidence type="ECO:0000313" key="2">
    <source>
        <dbReference type="EMBL" id="GID59390.1"/>
    </source>
</evidence>
<dbReference type="Proteomes" id="UP000612282">
    <property type="component" value="Unassembled WGS sequence"/>
</dbReference>
<dbReference type="RefSeq" id="WP_203805444.1">
    <property type="nucleotide sequence ID" value="NZ_BAAAQE010000117.1"/>
</dbReference>
<sequence>MVKRWRQLAVWLHVLTSVGWMAQAMALCVLLATGLAAGPGTEQDAATSMALVLDGRLLAPMADASAFTGIMLAAATPWGFFRHWWVLIKFVITMVQLNVGIFLLSPALNHAAAAGPTPWQVAGGALMASAIAFQGWLSIAKPFGRVRPQQRTAPAVGPRWIFVATVLGGLADLVLAFVIGHPLPLLSLALIGAGLSRRRTRASLRPTAATPG</sequence>
<evidence type="ECO:0000313" key="3">
    <source>
        <dbReference type="Proteomes" id="UP000612282"/>
    </source>
</evidence>